<evidence type="ECO:0000259" key="1">
    <source>
        <dbReference type="Pfam" id="PF02026"/>
    </source>
</evidence>
<dbReference type="EMBL" id="CACRTD010000026">
    <property type="protein sequence ID" value="VYT11572.1"/>
    <property type="molecule type" value="Genomic_DNA"/>
</dbReference>
<feature type="domain" description="Ryanodine receptor Ryr" evidence="1">
    <location>
        <begin position="223"/>
        <end position="311"/>
    </location>
</feature>
<name>A0A6N2U469_BACOV</name>
<dbReference type="PANTHER" id="PTHR46399">
    <property type="entry name" value="B30.2/SPRY DOMAIN-CONTAINING PROTEIN"/>
    <property type="match status" value="1"/>
</dbReference>
<dbReference type="GO" id="GO:0034704">
    <property type="term" value="C:calcium channel complex"/>
    <property type="evidence" value="ECO:0007669"/>
    <property type="project" value="TreeGrafter"/>
</dbReference>
<evidence type="ECO:0000313" key="2">
    <source>
        <dbReference type="EMBL" id="VYT11572.1"/>
    </source>
</evidence>
<sequence length="362" mass="41557">MKTKDKNMITEELLAAFEEGKTNAEETALVLEYLATDESLQEEFILSQQLDAMMGADDEETDFLPMAQMAAKSEGNLCDFQCEQFILKRRKIEYNSDELSEEARNNSWLRERGTPLHSVGRLLEQRGLIVMRSYGSSIDSVIRALKAGHDAIVVVNSCRLPENSEEEIAYHAAVVLDVNEEEVTLYDPATGEESTAYPKDHFIAAWNDAKAYLARVKVPDLDYNPRPIDLEDVELSTDLIELREDIAENAHEVWADQRQEEGWTYGPQRDDEKKETPDMVPYSMLPYSEKEYDRRMAFDTIKLMKKLGYSIIKQGDTALHNELMRKLKNEGDAKVCECGAYIFMDQIYCSHCGKKIDWKLFR</sequence>
<gene>
    <name evidence="2" type="ORF">BOLFYP28_01464</name>
</gene>
<organism evidence="2">
    <name type="scientific">Bacteroides ovatus</name>
    <dbReference type="NCBI Taxonomy" id="28116"/>
    <lineage>
        <taxon>Bacteria</taxon>
        <taxon>Pseudomonadati</taxon>
        <taxon>Bacteroidota</taxon>
        <taxon>Bacteroidia</taxon>
        <taxon>Bacteroidales</taxon>
        <taxon>Bacteroidaceae</taxon>
        <taxon>Bacteroides</taxon>
    </lineage>
</organism>
<dbReference type="Gene3D" id="6.20.350.10">
    <property type="match status" value="1"/>
</dbReference>
<dbReference type="GO" id="GO:0014808">
    <property type="term" value="P:release of sequestered calcium ion into cytosol by sarcoplasmic reticulum"/>
    <property type="evidence" value="ECO:0007669"/>
    <property type="project" value="TreeGrafter"/>
</dbReference>
<dbReference type="PANTHER" id="PTHR46399:SF8">
    <property type="entry name" value="B30.2_SPRY DOMAIN-CONTAINING PROTEIN"/>
    <property type="match status" value="1"/>
</dbReference>
<reference evidence="2" key="1">
    <citation type="submission" date="2019-11" db="EMBL/GenBank/DDBJ databases">
        <authorList>
            <person name="Feng L."/>
        </authorList>
    </citation>
    <scope>NUCLEOTIDE SEQUENCE</scope>
    <source>
        <strain evidence="2">BovatusLFYP28</strain>
    </source>
</reference>
<accession>A0A6N2U469</accession>
<proteinExistence type="predicted"/>
<dbReference type="Gene3D" id="3.90.70.10">
    <property type="entry name" value="Cysteine proteinases"/>
    <property type="match status" value="1"/>
</dbReference>
<dbReference type="Pfam" id="PF02026">
    <property type="entry name" value="RyR"/>
    <property type="match status" value="1"/>
</dbReference>
<protein>
    <submittedName>
        <fullName evidence="2">RyR domain protein</fullName>
    </submittedName>
</protein>
<dbReference type="AlphaFoldDB" id="A0A6N2U469"/>
<dbReference type="InterPro" id="IPR015925">
    <property type="entry name" value="Ryanodine_IP3_receptor"/>
</dbReference>
<dbReference type="InterPro" id="IPR003032">
    <property type="entry name" value="Ryanodine_rcpt"/>
</dbReference>
<dbReference type="GO" id="GO:0005219">
    <property type="term" value="F:ryanodine-sensitive calcium-release channel activity"/>
    <property type="evidence" value="ECO:0007669"/>
    <property type="project" value="TreeGrafter"/>
</dbReference>